<dbReference type="GO" id="GO:0008017">
    <property type="term" value="F:microtubule binding"/>
    <property type="evidence" value="ECO:0007669"/>
    <property type="project" value="InterPro"/>
</dbReference>
<feature type="compositionally biased region" description="Polar residues" evidence="3">
    <location>
        <begin position="280"/>
        <end position="297"/>
    </location>
</feature>
<protein>
    <submittedName>
        <fullName evidence="4">NADH:ubiquinone oxidoreductase</fullName>
    </submittedName>
</protein>
<feature type="compositionally biased region" description="Basic and acidic residues" evidence="3">
    <location>
        <begin position="303"/>
        <end position="325"/>
    </location>
</feature>
<dbReference type="GO" id="GO:0007020">
    <property type="term" value="P:microtubule nucleation"/>
    <property type="evidence" value="ECO:0007669"/>
    <property type="project" value="TreeGrafter"/>
</dbReference>
<dbReference type="Proteomes" id="UP001139887">
    <property type="component" value="Unassembled WGS sequence"/>
</dbReference>
<feature type="compositionally biased region" description="Polar residues" evidence="3">
    <location>
        <begin position="260"/>
        <end position="273"/>
    </location>
</feature>
<dbReference type="OrthoDB" id="5877028at2759"/>
<keyword evidence="2" id="KW-0175">Coiled coil</keyword>
<gene>
    <name evidence="4" type="primary">NDE1_3</name>
    <name evidence="4" type="ORF">IWW36_003061</name>
</gene>
<evidence type="ECO:0000256" key="1">
    <source>
        <dbReference type="ARBA" id="ARBA00007429"/>
    </source>
</evidence>
<name>A0A9W8M033_9FUNG</name>
<evidence type="ECO:0000313" key="4">
    <source>
        <dbReference type="EMBL" id="KAJ2848811.1"/>
    </source>
</evidence>
<comment type="caution">
    <text evidence="4">The sequence shown here is derived from an EMBL/GenBank/DDBJ whole genome shotgun (WGS) entry which is preliminary data.</text>
</comment>
<dbReference type="GO" id="GO:0007059">
    <property type="term" value="P:chromosome segregation"/>
    <property type="evidence" value="ECO:0007669"/>
    <property type="project" value="TreeGrafter"/>
</dbReference>
<keyword evidence="5" id="KW-1185">Reference proteome</keyword>
<comment type="similarity">
    <text evidence="1">Belongs to the nudE family.</text>
</comment>
<sequence length="333" mass="38342">MSTELPTFSSPQEEAEFWRSAVYELRTRLEEKELELVEHQLQSSELEAELEQEIRHLEKANTDLRKKNERYKLEIDDLKKKYQEAELKSGKELESIERELQYVRSQQELYQSRTRELEQDNDDLEREQRATRSTMRSMELRLSQALESNSKMLGEVEAKKLLADEVQRLKDEVKDLNLELNIVRSRGSRAVPQSGLSKSSANVTDSDNPSRTVHDIMNRVKDLESRLAGARTKVTPLIGESGQYATLRSRVTRNRTVSTPKASSLFASGTATESMMRRPTNATNSRPSTMSNDSRIPSSSLLENRRERSRMLRESFIKGVDEAPRHQAISPQR</sequence>
<evidence type="ECO:0000256" key="2">
    <source>
        <dbReference type="ARBA" id="ARBA00023054"/>
    </source>
</evidence>
<feature type="region of interest" description="Disordered" evidence="3">
    <location>
        <begin position="112"/>
        <end position="136"/>
    </location>
</feature>
<dbReference type="GO" id="GO:0047496">
    <property type="term" value="P:vesicle transport along microtubule"/>
    <property type="evidence" value="ECO:0007669"/>
    <property type="project" value="TreeGrafter"/>
</dbReference>
<evidence type="ECO:0000256" key="3">
    <source>
        <dbReference type="SAM" id="MobiDB-lite"/>
    </source>
</evidence>
<feature type="region of interest" description="Disordered" evidence="3">
    <location>
        <begin position="187"/>
        <end position="213"/>
    </location>
</feature>
<dbReference type="EMBL" id="JANBUW010000131">
    <property type="protein sequence ID" value="KAJ2848811.1"/>
    <property type="molecule type" value="Genomic_DNA"/>
</dbReference>
<dbReference type="InterPro" id="IPR033494">
    <property type="entry name" value="NUDE"/>
</dbReference>
<dbReference type="PANTHER" id="PTHR10921:SF1">
    <property type="entry name" value="NUCLEAR DISTRIBUTION PROTEIN NUDE HOMOLOG"/>
    <property type="match status" value="1"/>
</dbReference>
<reference evidence="4" key="1">
    <citation type="submission" date="2022-07" db="EMBL/GenBank/DDBJ databases">
        <title>Phylogenomic reconstructions and comparative analyses of Kickxellomycotina fungi.</title>
        <authorList>
            <person name="Reynolds N.K."/>
            <person name="Stajich J.E."/>
            <person name="Barry K."/>
            <person name="Grigoriev I.V."/>
            <person name="Crous P."/>
            <person name="Smith M.E."/>
        </authorList>
    </citation>
    <scope>NUCLEOTIDE SEQUENCE</scope>
    <source>
        <strain evidence="4">NRRL 1566</strain>
    </source>
</reference>
<evidence type="ECO:0000313" key="5">
    <source>
        <dbReference type="Proteomes" id="UP001139887"/>
    </source>
</evidence>
<dbReference type="GO" id="GO:0051642">
    <property type="term" value="P:centrosome localization"/>
    <property type="evidence" value="ECO:0007669"/>
    <property type="project" value="TreeGrafter"/>
</dbReference>
<feature type="compositionally biased region" description="Polar residues" evidence="3">
    <location>
        <begin position="194"/>
        <end position="211"/>
    </location>
</feature>
<organism evidence="4 5">
    <name type="scientific">Coemansia brasiliensis</name>
    <dbReference type="NCBI Taxonomy" id="2650707"/>
    <lineage>
        <taxon>Eukaryota</taxon>
        <taxon>Fungi</taxon>
        <taxon>Fungi incertae sedis</taxon>
        <taxon>Zoopagomycota</taxon>
        <taxon>Kickxellomycotina</taxon>
        <taxon>Kickxellomycetes</taxon>
        <taxon>Kickxellales</taxon>
        <taxon>Kickxellaceae</taxon>
        <taxon>Coemansia</taxon>
    </lineage>
</organism>
<dbReference type="PANTHER" id="PTHR10921">
    <property type="entry name" value="NUCLEAR DISTRIBUTION PROTEIN NUDE HOMOLOG 1"/>
    <property type="match status" value="1"/>
</dbReference>
<dbReference type="GO" id="GO:0000776">
    <property type="term" value="C:kinetochore"/>
    <property type="evidence" value="ECO:0007669"/>
    <property type="project" value="TreeGrafter"/>
</dbReference>
<dbReference type="AlphaFoldDB" id="A0A9W8M033"/>
<dbReference type="GO" id="GO:0000132">
    <property type="term" value="P:establishment of mitotic spindle orientation"/>
    <property type="evidence" value="ECO:0007669"/>
    <property type="project" value="TreeGrafter"/>
</dbReference>
<proteinExistence type="inferred from homology"/>
<accession>A0A9W8M033</accession>
<feature type="region of interest" description="Disordered" evidence="3">
    <location>
        <begin position="254"/>
        <end position="333"/>
    </location>
</feature>
<dbReference type="Gene3D" id="6.10.250.1080">
    <property type="match status" value="1"/>
</dbReference>
<dbReference type="GO" id="GO:0005871">
    <property type="term" value="C:kinesin complex"/>
    <property type="evidence" value="ECO:0007669"/>
    <property type="project" value="TreeGrafter"/>
</dbReference>